<evidence type="ECO:0000256" key="2">
    <source>
        <dbReference type="SAM" id="MobiDB-lite"/>
    </source>
</evidence>
<evidence type="ECO:0000313" key="4">
    <source>
        <dbReference type="Proteomes" id="UP000030762"/>
    </source>
</evidence>
<dbReference type="EMBL" id="JH767134">
    <property type="protein sequence ID" value="EQC41138.1"/>
    <property type="molecule type" value="Genomic_DNA"/>
</dbReference>
<feature type="region of interest" description="Disordered" evidence="2">
    <location>
        <begin position="34"/>
        <end position="55"/>
    </location>
</feature>
<protein>
    <recommendedName>
        <fullName evidence="5">START domain-containing protein</fullName>
    </recommendedName>
</protein>
<feature type="coiled-coil region" evidence="1">
    <location>
        <begin position="60"/>
        <end position="131"/>
    </location>
</feature>
<dbReference type="OrthoDB" id="68433at2759"/>
<accession>T0S7N6</accession>
<dbReference type="GeneID" id="19941843"/>
<dbReference type="RefSeq" id="XP_008604852.1">
    <property type="nucleotide sequence ID" value="XM_008606630.1"/>
</dbReference>
<dbReference type="VEuPathDB" id="FungiDB:SDRG_01116"/>
<keyword evidence="4" id="KW-1185">Reference proteome</keyword>
<gene>
    <name evidence="3" type="ORF">SDRG_01116</name>
</gene>
<reference evidence="3 4" key="1">
    <citation type="submission" date="2012-04" db="EMBL/GenBank/DDBJ databases">
        <title>The Genome Sequence of Saprolegnia declina VS20.</title>
        <authorList>
            <consortium name="The Broad Institute Genome Sequencing Platform"/>
            <person name="Russ C."/>
            <person name="Nusbaum C."/>
            <person name="Tyler B."/>
            <person name="van West P."/>
            <person name="Dieguez-Uribeondo J."/>
            <person name="de Bruijn I."/>
            <person name="Tripathy S."/>
            <person name="Jiang R."/>
            <person name="Young S.K."/>
            <person name="Zeng Q."/>
            <person name="Gargeya S."/>
            <person name="Fitzgerald M."/>
            <person name="Haas B."/>
            <person name="Abouelleil A."/>
            <person name="Alvarado L."/>
            <person name="Arachchi H.M."/>
            <person name="Berlin A."/>
            <person name="Chapman S.B."/>
            <person name="Goldberg J."/>
            <person name="Griggs A."/>
            <person name="Gujja S."/>
            <person name="Hansen M."/>
            <person name="Howarth C."/>
            <person name="Imamovic A."/>
            <person name="Larimer J."/>
            <person name="McCowen C."/>
            <person name="Montmayeur A."/>
            <person name="Murphy C."/>
            <person name="Neiman D."/>
            <person name="Pearson M."/>
            <person name="Priest M."/>
            <person name="Roberts A."/>
            <person name="Saif S."/>
            <person name="Shea T."/>
            <person name="Sisk P."/>
            <person name="Sykes S."/>
            <person name="Wortman J."/>
            <person name="Nusbaum C."/>
            <person name="Birren B."/>
        </authorList>
    </citation>
    <scope>NUCLEOTIDE SEQUENCE [LARGE SCALE GENOMIC DNA]</scope>
    <source>
        <strain evidence="3 4">VS20</strain>
    </source>
</reference>
<organism evidence="3 4">
    <name type="scientific">Saprolegnia diclina (strain VS20)</name>
    <dbReference type="NCBI Taxonomy" id="1156394"/>
    <lineage>
        <taxon>Eukaryota</taxon>
        <taxon>Sar</taxon>
        <taxon>Stramenopiles</taxon>
        <taxon>Oomycota</taxon>
        <taxon>Saprolegniomycetes</taxon>
        <taxon>Saprolegniales</taxon>
        <taxon>Saprolegniaceae</taxon>
        <taxon>Saprolegnia</taxon>
    </lineage>
</organism>
<dbReference type="InParanoid" id="T0S7N6"/>
<evidence type="ECO:0000313" key="3">
    <source>
        <dbReference type="EMBL" id="EQC41138.1"/>
    </source>
</evidence>
<keyword evidence="1" id="KW-0175">Coiled coil</keyword>
<proteinExistence type="predicted"/>
<sequence length="400" mass="45786">MNPSEEFVADLLDLSTFDYSLQWSTEEAEVYEALLSSKPSPPSPEEPAPPRQHSKNYLTLKRYRTKKRQEVDELRRAAKELEERLLRLQYAKSLKDALHPPTKWQSLAVKERRLEQKAQAENHQLRELVQDHMITAQILSNVLEKTRQQAQSISFLHSAEDKWKQLVLVADPALRVHGVHAILDREFSLLESAFVEAGLIDVDPDCEIQRHVSKYSHAGTLEFHTIVYSRANLPFASVLDSIWSVILGTVNTVLGLNRYSDEVTTVDVNTKYVRGRLDHPLGNFQRCVVVKRFFAPSAGGTMCYIVCRSIDDDELAPYTAEPPYSKEVSWLAIEPMLDGSVHMKFFEKFRPSAWTEAMPLSAHWVRTFEDGAQAMRDAVRRYIFRHGENVHDPAPLTFAL</sequence>
<dbReference type="Proteomes" id="UP000030762">
    <property type="component" value="Unassembled WGS sequence"/>
</dbReference>
<dbReference type="AlphaFoldDB" id="T0S7N6"/>
<evidence type="ECO:0008006" key="5">
    <source>
        <dbReference type="Google" id="ProtNLM"/>
    </source>
</evidence>
<name>T0S7N6_SAPDV</name>
<feature type="compositionally biased region" description="Pro residues" evidence="2">
    <location>
        <begin position="39"/>
        <end position="50"/>
    </location>
</feature>
<dbReference type="OMA" id="VQDHMIT"/>
<evidence type="ECO:0000256" key="1">
    <source>
        <dbReference type="SAM" id="Coils"/>
    </source>
</evidence>